<dbReference type="InterPro" id="IPR050950">
    <property type="entry name" value="HTH-type_LysR_regulators"/>
</dbReference>
<evidence type="ECO:0000256" key="4">
    <source>
        <dbReference type="ARBA" id="ARBA00023163"/>
    </source>
</evidence>
<dbReference type="GO" id="GO:0003677">
    <property type="term" value="F:DNA binding"/>
    <property type="evidence" value="ECO:0007669"/>
    <property type="project" value="UniProtKB-KW"/>
</dbReference>
<feature type="domain" description="HTH lysR-type" evidence="5">
    <location>
        <begin position="1"/>
        <end position="58"/>
    </location>
</feature>
<dbReference type="Gene3D" id="1.10.10.10">
    <property type="entry name" value="Winged helix-like DNA-binding domain superfamily/Winged helix DNA-binding domain"/>
    <property type="match status" value="1"/>
</dbReference>
<keyword evidence="3" id="KW-0238">DNA-binding</keyword>
<keyword evidence="2" id="KW-0805">Transcription regulation</keyword>
<name>A0A433RXI1_9BACL</name>
<gene>
    <name evidence="6" type="ORF">QI30_02185</name>
</gene>
<proteinExistence type="inferred from homology"/>
<dbReference type="PROSITE" id="PS50931">
    <property type="entry name" value="HTH_LYSR"/>
    <property type="match status" value="1"/>
</dbReference>
<dbReference type="Gene3D" id="3.40.190.290">
    <property type="match status" value="1"/>
</dbReference>
<reference evidence="6 7" key="1">
    <citation type="submission" date="2014-11" db="EMBL/GenBank/DDBJ databases">
        <title>Genome sequence and analysis of novel Kurthia sp.</title>
        <authorList>
            <person name="Lawson J.N."/>
            <person name="Gonzalez J.E."/>
            <person name="Rinauldi L."/>
            <person name="Xuan Z."/>
            <person name="Firman A."/>
            <person name="Shaddox L."/>
            <person name="Trudeau A."/>
            <person name="Shah S."/>
            <person name="Reiman D."/>
        </authorList>
    </citation>
    <scope>NUCLEOTIDE SEQUENCE [LARGE SCALE GENOMIC DNA]</scope>
    <source>
        <strain evidence="6 7">3B1D</strain>
    </source>
</reference>
<protein>
    <submittedName>
        <fullName evidence="6">LysR family transcriptional regulator</fullName>
    </submittedName>
</protein>
<evidence type="ECO:0000259" key="5">
    <source>
        <dbReference type="PROSITE" id="PS50931"/>
    </source>
</evidence>
<dbReference type="SUPFAM" id="SSF53850">
    <property type="entry name" value="Periplasmic binding protein-like II"/>
    <property type="match status" value="1"/>
</dbReference>
<dbReference type="RefSeq" id="WP_126989317.1">
    <property type="nucleotide sequence ID" value="NZ_JTFC01000008.1"/>
</dbReference>
<keyword evidence="4" id="KW-0804">Transcription</keyword>
<dbReference type="AlphaFoldDB" id="A0A433RXI1"/>
<dbReference type="CDD" id="cd05466">
    <property type="entry name" value="PBP2_LTTR_substrate"/>
    <property type="match status" value="1"/>
</dbReference>
<dbReference type="GO" id="GO:0005829">
    <property type="term" value="C:cytosol"/>
    <property type="evidence" value="ECO:0007669"/>
    <property type="project" value="TreeGrafter"/>
</dbReference>
<dbReference type="Pfam" id="PF03466">
    <property type="entry name" value="LysR_substrate"/>
    <property type="match status" value="1"/>
</dbReference>
<dbReference type="SUPFAM" id="SSF46785">
    <property type="entry name" value="Winged helix' DNA-binding domain"/>
    <property type="match status" value="1"/>
</dbReference>
<dbReference type="Proteomes" id="UP000288623">
    <property type="component" value="Unassembled WGS sequence"/>
</dbReference>
<evidence type="ECO:0000313" key="7">
    <source>
        <dbReference type="Proteomes" id="UP000288623"/>
    </source>
</evidence>
<dbReference type="OrthoDB" id="9803735at2"/>
<keyword evidence="7" id="KW-1185">Reference proteome</keyword>
<evidence type="ECO:0000256" key="3">
    <source>
        <dbReference type="ARBA" id="ARBA00023125"/>
    </source>
</evidence>
<dbReference type="PRINTS" id="PR00039">
    <property type="entry name" value="HTHLYSR"/>
</dbReference>
<evidence type="ECO:0000313" key="6">
    <source>
        <dbReference type="EMBL" id="RUS57983.1"/>
    </source>
</evidence>
<dbReference type="PANTHER" id="PTHR30419">
    <property type="entry name" value="HTH-TYPE TRANSCRIPTIONAL REGULATOR YBHD"/>
    <property type="match status" value="1"/>
</dbReference>
<comment type="similarity">
    <text evidence="1">Belongs to the LysR transcriptional regulatory family.</text>
</comment>
<dbReference type="InterPro" id="IPR036390">
    <property type="entry name" value="WH_DNA-bd_sf"/>
</dbReference>
<dbReference type="GO" id="GO:0003700">
    <property type="term" value="F:DNA-binding transcription factor activity"/>
    <property type="evidence" value="ECO:0007669"/>
    <property type="project" value="InterPro"/>
</dbReference>
<comment type="caution">
    <text evidence="6">The sequence shown here is derived from an EMBL/GenBank/DDBJ whole genome shotgun (WGS) entry which is preliminary data.</text>
</comment>
<dbReference type="InterPro" id="IPR000847">
    <property type="entry name" value="LysR_HTH_N"/>
</dbReference>
<dbReference type="InterPro" id="IPR005119">
    <property type="entry name" value="LysR_subst-bd"/>
</dbReference>
<accession>A0A433RXI1</accession>
<evidence type="ECO:0000256" key="1">
    <source>
        <dbReference type="ARBA" id="ARBA00009437"/>
    </source>
</evidence>
<evidence type="ECO:0000256" key="2">
    <source>
        <dbReference type="ARBA" id="ARBA00023015"/>
    </source>
</evidence>
<dbReference type="EMBL" id="JTFC01000008">
    <property type="protein sequence ID" value="RUS57983.1"/>
    <property type="molecule type" value="Genomic_DNA"/>
</dbReference>
<organism evidence="6 7">
    <name type="scientific">Candidatus Kurthia intestinigallinarum</name>
    <dbReference type="NCBI Taxonomy" id="1562256"/>
    <lineage>
        <taxon>Bacteria</taxon>
        <taxon>Bacillati</taxon>
        <taxon>Bacillota</taxon>
        <taxon>Bacilli</taxon>
        <taxon>Bacillales</taxon>
        <taxon>Caryophanaceae</taxon>
        <taxon>Kurthia</taxon>
    </lineage>
</organism>
<sequence length="314" mass="36364">MELRQLEYFMVLSEELHFTRAAQRLHISQPTLSQQIKVLEQTVGALLFNRIGKKITLSKAGEILYSQCQQIFSTLEQTKIQLQALDHFDHEQLRIGAYPGAIYDLISLSVLHYIEQFPTAPAKVLAHERVTTLLENDEVDIAFSYHEDNRINGSYVEIPLYDESFVFVAHRSHPFIQKEVLAWKDIVDEPLTLFPETHHSRILLNQTLAEQGLEYYPIFETENTHAMLHFLEQRLGSTVMLRSLYSHLRNPYIEARPIDSDILKEVVLIIPKKEKPPYAVKEYLPMFERFLGTKGIVAKDHMSLLLLSNDSFSL</sequence>
<dbReference type="FunFam" id="1.10.10.10:FF:000001">
    <property type="entry name" value="LysR family transcriptional regulator"/>
    <property type="match status" value="1"/>
</dbReference>
<dbReference type="InterPro" id="IPR036388">
    <property type="entry name" value="WH-like_DNA-bd_sf"/>
</dbReference>
<dbReference type="Pfam" id="PF00126">
    <property type="entry name" value="HTH_1"/>
    <property type="match status" value="1"/>
</dbReference>